<dbReference type="InterPro" id="IPR001509">
    <property type="entry name" value="Epimerase_deHydtase"/>
</dbReference>
<dbReference type="STRING" id="1457250.GCA_000755225_00852"/>
<dbReference type="OrthoDB" id="206077at2157"/>
<sequence length="340" mass="36995">MKVFIAGATGVLGHRLVDSLADRGHEVHGLARDAEGEQIVERYGGIARRGDVLEPGSLDRVIDDDVDVLIHAATAIPDSTKPSDEEWVRNDRVRLDGMTNLLAAAPETLQQVLFPSVVWVVRQPDGSEFDETAAYNPDRATESAAEVEDLLRERATQATFDAAILRCGFFYASDARDTREWGKDLLDGDLPIVGGGLLGRQDGTMSFVHIDDAATAFVAAVEQGASGVYHVVDDRPVAPAAFFETFADLLDAPEPGRVPGWLARFFVGKIAADLLTSEWRTTNEKARQELDWEPTHPTVAEGLQQIVETWQSEGQLVETDTGIEWSGDDVRQADTPGSTA</sequence>
<proteinExistence type="predicted"/>
<evidence type="ECO:0000256" key="1">
    <source>
        <dbReference type="SAM" id="MobiDB-lite"/>
    </source>
</evidence>
<reference evidence="3 4" key="1">
    <citation type="journal article" date="2019" name="Nat. Commun.">
        <title>A new type of DNA phosphorothioation-based antiviral system in archaea.</title>
        <authorList>
            <person name="Xiong L."/>
            <person name="Liu S."/>
            <person name="Chen S."/>
            <person name="Xiao Y."/>
            <person name="Zhu B."/>
            <person name="Gao Y."/>
            <person name="Zhang Y."/>
            <person name="Chen B."/>
            <person name="Luo J."/>
            <person name="Deng Z."/>
            <person name="Chen X."/>
            <person name="Wang L."/>
            <person name="Chen S."/>
        </authorList>
    </citation>
    <scope>NUCLEOTIDE SEQUENCE [LARGE SCALE GENOMIC DNA]</scope>
    <source>
        <strain evidence="3 4">CBA1105</strain>
    </source>
</reference>
<feature type="domain" description="NAD-dependent epimerase/dehydratase" evidence="2">
    <location>
        <begin position="3"/>
        <end position="227"/>
    </location>
</feature>
<dbReference type="Gene3D" id="3.40.50.720">
    <property type="entry name" value="NAD(P)-binding Rossmann-like Domain"/>
    <property type="match status" value="1"/>
</dbReference>
<dbReference type="KEGG" id="hsn:DV733_10235"/>
<evidence type="ECO:0000313" key="4">
    <source>
        <dbReference type="Proteomes" id="UP000296706"/>
    </source>
</evidence>
<organism evidence="3 4">
    <name type="scientific">Halapricum salinum</name>
    <dbReference type="NCBI Taxonomy" id="1457250"/>
    <lineage>
        <taxon>Archaea</taxon>
        <taxon>Methanobacteriati</taxon>
        <taxon>Methanobacteriota</taxon>
        <taxon>Stenosarchaea group</taxon>
        <taxon>Halobacteria</taxon>
        <taxon>Halobacteriales</taxon>
        <taxon>Haloarculaceae</taxon>
        <taxon>Halapricum</taxon>
    </lineage>
</organism>
<dbReference type="GO" id="GO:0005737">
    <property type="term" value="C:cytoplasm"/>
    <property type="evidence" value="ECO:0007669"/>
    <property type="project" value="TreeGrafter"/>
</dbReference>
<keyword evidence="4" id="KW-1185">Reference proteome</keyword>
<dbReference type="Proteomes" id="UP000296706">
    <property type="component" value="Chromosome"/>
</dbReference>
<dbReference type="GeneID" id="39848244"/>
<accession>A0A4D6HH74</accession>
<dbReference type="GO" id="GO:0004029">
    <property type="term" value="F:aldehyde dehydrogenase (NAD+) activity"/>
    <property type="evidence" value="ECO:0007669"/>
    <property type="project" value="TreeGrafter"/>
</dbReference>
<dbReference type="InterPro" id="IPR051783">
    <property type="entry name" value="NAD(P)-dependent_oxidoreduct"/>
</dbReference>
<dbReference type="Pfam" id="PF01370">
    <property type="entry name" value="Epimerase"/>
    <property type="match status" value="1"/>
</dbReference>
<evidence type="ECO:0000259" key="2">
    <source>
        <dbReference type="Pfam" id="PF01370"/>
    </source>
</evidence>
<dbReference type="InterPro" id="IPR036291">
    <property type="entry name" value="NAD(P)-bd_dom_sf"/>
</dbReference>
<dbReference type="EMBL" id="CP031310">
    <property type="protein sequence ID" value="QCC52925.1"/>
    <property type="molecule type" value="Genomic_DNA"/>
</dbReference>
<dbReference type="SUPFAM" id="SSF51735">
    <property type="entry name" value="NAD(P)-binding Rossmann-fold domains"/>
    <property type="match status" value="1"/>
</dbReference>
<feature type="region of interest" description="Disordered" evidence="1">
    <location>
        <begin position="319"/>
        <end position="340"/>
    </location>
</feature>
<protein>
    <submittedName>
        <fullName evidence="3">NAD(P)-dependent oxidoreductase</fullName>
    </submittedName>
</protein>
<evidence type="ECO:0000313" key="3">
    <source>
        <dbReference type="EMBL" id="QCC52925.1"/>
    </source>
</evidence>
<gene>
    <name evidence="3" type="ORF">DV733_10235</name>
</gene>
<name>A0A4D6HH74_9EURY</name>
<dbReference type="RefSeq" id="WP_079979559.1">
    <property type="nucleotide sequence ID" value="NZ_CP031310.1"/>
</dbReference>
<dbReference type="PANTHER" id="PTHR48079:SF6">
    <property type="entry name" value="NAD(P)-BINDING DOMAIN-CONTAINING PROTEIN-RELATED"/>
    <property type="match status" value="1"/>
</dbReference>
<dbReference type="AlphaFoldDB" id="A0A4D6HH74"/>
<dbReference type="PANTHER" id="PTHR48079">
    <property type="entry name" value="PROTEIN YEEZ"/>
    <property type="match status" value="1"/>
</dbReference>